<dbReference type="RefSeq" id="WP_206987054.1">
    <property type="nucleotide sequence ID" value="NZ_JAFLQZ010000037.1"/>
</dbReference>
<protein>
    <submittedName>
        <fullName evidence="1">Uncharacterized protein</fullName>
    </submittedName>
</protein>
<gene>
    <name evidence="1" type="ORF">J0X19_24560</name>
</gene>
<proteinExistence type="predicted"/>
<dbReference type="Proteomes" id="UP000664144">
    <property type="component" value="Unassembled WGS sequence"/>
</dbReference>
<evidence type="ECO:0000313" key="1">
    <source>
        <dbReference type="EMBL" id="MBO0361154.1"/>
    </source>
</evidence>
<evidence type="ECO:0000313" key="2">
    <source>
        <dbReference type="Proteomes" id="UP000664144"/>
    </source>
</evidence>
<accession>A0A939F0A5</accession>
<comment type="caution">
    <text evidence="1">The sequence shown here is derived from an EMBL/GenBank/DDBJ whole genome shotgun (WGS) entry which is preliminary data.</text>
</comment>
<name>A0A939F0A5_9BACT</name>
<reference evidence="1" key="1">
    <citation type="submission" date="2021-03" db="EMBL/GenBank/DDBJ databases">
        <authorList>
            <person name="Kim M.K."/>
        </authorList>
    </citation>
    <scope>NUCLEOTIDE SEQUENCE</scope>
    <source>
        <strain evidence="1">BT186</strain>
    </source>
</reference>
<sequence>MKLSITELRTVRQWRAATGLDAVRFDALVPLFAAAYQRVYGASMAERPTINPVGATFADEGELLFFMLFSLKIGPDLCRTGVLLPQGRIYMLSPVIKEGYSTA</sequence>
<organism evidence="1 2">
    <name type="scientific">Hymenobacter telluris</name>
    <dbReference type="NCBI Taxonomy" id="2816474"/>
    <lineage>
        <taxon>Bacteria</taxon>
        <taxon>Pseudomonadati</taxon>
        <taxon>Bacteroidota</taxon>
        <taxon>Cytophagia</taxon>
        <taxon>Cytophagales</taxon>
        <taxon>Hymenobacteraceae</taxon>
        <taxon>Hymenobacter</taxon>
    </lineage>
</organism>
<dbReference type="AlphaFoldDB" id="A0A939F0A5"/>
<dbReference type="EMBL" id="JAFLQZ010000037">
    <property type="protein sequence ID" value="MBO0361154.1"/>
    <property type="molecule type" value="Genomic_DNA"/>
</dbReference>
<keyword evidence="2" id="KW-1185">Reference proteome</keyword>